<reference evidence="4 5" key="1">
    <citation type="submission" date="2020-06" db="EMBL/GenBank/DDBJ databases">
        <authorList>
            <person name="Li R."/>
            <person name="Bekaert M."/>
        </authorList>
    </citation>
    <scope>NUCLEOTIDE SEQUENCE [LARGE SCALE GENOMIC DNA]</scope>
    <source>
        <strain evidence="5">wild</strain>
    </source>
</reference>
<accession>A0A6J8D8V1</accession>
<dbReference type="EMBL" id="CACVKT020006964">
    <property type="protein sequence ID" value="CAC5404495.1"/>
    <property type="molecule type" value="Genomic_DNA"/>
</dbReference>
<evidence type="ECO:0000256" key="2">
    <source>
        <dbReference type="ARBA" id="ARBA00023157"/>
    </source>
</evidence>
<dbReference type="InterPro" id="IPR013098">
    <property type="entry name" value="Ig_I-set"/>
</dbReference>
<dbReference type="CDD" id="cd00096">
    <property type="entry name" value="Ig"/>
    <property type="match status" value="2"/>
</dbReference>
<name>A0A6J8D8V1_MYTCO</name>
<dbReference type="PANTHER" id="PTHR45080">
    <property type="entry name" value="CONTACTIN 5"/>
    <property type="match status" value="1"/>
</dbReference>
<keyword evidence="5" id="KW-1185">Reference proteome</keyword>
<keyword evidence="1" id="KW-0732">Signal</keyword>
<evidence type="ECO:0000259" key="3">
    <source>
        <dbReference type="PROSITE" id="PS50835"/>
    </source>
</evidence>
<dbReference type="InterPro" id="IPR050958">
    <property type="entry name" value="Cell_Adh-Cytoskel_Orgn"/>
</dbReference>
<evidence type="ECO:0000313" key="5">
    <source>
        <dbReference type="Proteomes" id="UP000507470"/>
    </source>
</evidence>
<sequence>MPTVSVGSTYYNTTYGKQVMLECKITAYPPVTLVYWQKKIGDVITTLNEGTIGTKGISADMPSLVLMFATTSDSGSYTCYASNNAGTQTSFAAILVVEGANGITTEISNGFPGTLGITLKTPSVTIKFATSADTGRYNCIAENAAGIGQSQSTVLQILACVDGVTVGIPSLTISSVKESMSGEYTCFAINSVVDAGIPQSPSTSDSEGDNNETIVNGVIGAVGAIAAVVAAVIAY</sequence>
<dbReference type="SUPFAM" id="SSF48726">
    <property type="entry name" value="Immunoglobulin"/>
    <property type="match status" value="3"/>
</dbReference>
<dbReference type="InterPro" id="IPR007110">
    <property type="entry name" value="Ig-like_dom"/>
</dbReference>
<dbReference type="GO" id="GO:0005886">
    <property type="term" value="C:plasma membrane"/>
    <property type="evidence" value="ECO:0007669"/>
    <property type="project" value="TreeGrafter"/>
</dbReference>
<organism evidence="4 5">
    <name type="scientific">Mytilus coruscus</name>
    <name type="common">Sea mussel</name>
    <dbReference type="NCBI Taxonomy" id="42192"/>
    <lineage>
        <taxon>Eukaryota</taxon>
        <taxon>Metazoa</taxon>
        <taxon>Spiralia</taxon>
        <taxon>Lophotrochozoa</taxon>
        <taxon>Mollusca</taxon>
        <taxon>Bivalvia</taxon>
        <taxon>Autobranchia</taxon>
        <taxon>Pteriomorphia</taxon>
        <taxon>Mytilida</taxon>
        <taxon>Mytiloidea</taxon>
        <taxon>Mytilidae</taxon>
        <taxon>Mytilinae</taxon>
        <taxon>Mytilus</taxon>
    </lineage>
</organism>
<dbReference type="InterPro" id="IPR036179">
    <property type="entry name" value="Ig-like_dom_sf"/>
</dbReference>
<proteinExistence type="predicted"/>
<evidence type="ECO:0000256" key="1">
    <source>
        <dbReference type="ARBA" id="ARBA00022729"/>
    </source>
</evidence>
<dbReference type="Proteomes" id="UP000507470">
    <property type="component" value="Unassembled WGS sequence"/>
</dbReference>
<gene>
    <name evidence="4" type="ORF">MCOR_38276</name>
</gene>
<keyword evidence="2" id="KW-1015">Disulfide bond</keyword>
<dbReference type="InterPro" id="IPR003599">
    <property type="entry name" value="Ig_sub"/>
</dbReference>
<feature type="domain" description="Ig-like" evidence="3">
    <location>
        <begin position="2"/>
        <end position="95"/>
    </location>
</feature>
<protein>
    <recommendedName>
        <fullName evidence="3">Ig-like domain-containing protein</fullName>
    </recommendedName>
</protein>
<dbReference type="GO" id="GO:0007156">
    <property type="term" value="P:homophilic cell adhesion via plasma membrane adhesion molecules"/>
    <property type="evidence" value="ECO:0007669"/>
    <property type="project" value="TreeGrafter"/>
</dbReference>
<dbReference type="Gene3D" id="2.60.40.10">
    <property type="entry name" value="Immunoglobulins"/>
    <property type="match status" value="2"/>
</dbReference>
<dbReference type="Pfam" id="PF07679">
    <property type="entry name" value="I-set"/>
    <property type="match status" value="1"/>
</dbReference>
<dbReference type="AlphaFoldDB" id="A0A6J8D8V1"/>
<dbReference type="InterPro" id="IPR013783">
    <property type="entry name" value="Ig-like_fold"/>
</dbReference>
<dbReference type="PROSITE" id="PS50835">
    <property type="entry name" value="IG_LIKE"/>
    <property type="match status" value="1"/>
</dbReference>
<evidence type="ECO:0000313" key="4">
    <source>
        <dbReference type="EMBL" id="CAC5404495.1"/>
    </source>
</evidence>
<dbReference type="PANTHER" id="PTHR45080:SF8">
    <property type="entry name" value="IG-LIKE DOMAIN-CONTAINING PROTEIN"/>
    <property type="match status" value="1"/>
</dbReference>
<dbReference type="OrthoDB" id="6150053at2759"/>
<dbReference type="SMART" id="SM00409">
    <property type="entry name" value="IG"/>
    <property type="match status" value="2"/>
</dbReference>